<feature type="non-terminal residue" evidence="2">
    <location>
        <position position="200"/>
    </location>
</feature>
<comment type="caution">
    <text evidence="2">The sequence shown here is derived from an EMBL/GenBank/DDBJ whole genome shotgun (WGS) entry which is preliminary data.</text>
</comment>
<evidence type="ECO:0000313" key="3">
    <source>
        <dbReference type="Proteomes" id="UP000269945"/>
    </source>
</evidence>
<evidence type="ECO:0000313" key="2">
    <source>
        <dbReference type="EMBL" id="VCW70418.1"/>
    </source>
</evidence>
<name>A0A9X9PWW7_GULGU</name>
<dbReference type="Gene3D" id="3.30.200.20">
    <property type="entry name" value="Phosphorylase Kinase, domain 1"/>
    <property type="match status" value="1"/>
</dbReference>
<reference evidence="2 3" key="1">
    <citation type="submission" date="2018-10" db="EMBL/GenBank/DDBJ databases">
        <authorList>
            <person name="Ekblom R."/>
            <person name="Jareborg N."/>
        </authorList>
    </citation>
    <scope>NUCLEOTIDE SEQUENCE [LARGE SCALE GENOMIC DNA]</scope>
    <source>
        <tissue evidence="2">Muscle</tissue>
    </source>
</reference>
<evidence type="ECO:0008006" key="4">
    <source>
        <dbReference type="Google" id="ProtNLM"/>
    </source>
</evidence>
<sequence length="200" mass="22190">FLQLPCVNVSVAHHYPETSPTGSYSFHHQLTLSHLVWFFSSKSGNFFLSRCFCCRVKQMANSGFDKKSTKCSNCSSTSKKGSFLACPCKSRLSPISVVEMSQASSIGSSEFMVSLERKKENQASIDSSSGKDMPSKTLNVERKPSQQQWSRGNITEGKVPHIRMENGAAIQEFYTFGKILGQGSFGMVIEATDKETDTKW</sequence>
<dbReference type="Proteomes" id="UP000269945">
    <property type="component" value="Unassembled WGS sequence"/>
</dbReference>
<proteinExistence type="predicted"/>
<dbReference type="InterPro" id="IPR011009">
    <property type="entry name" value="Kinase-like_dom_sf"/>
</dbReference>
<dbReference type="EMBL" id="CYRY02005890">
    <property type="protein sequence ID" value="VCW70418.1"/>
    <property type="molecule type" value="Genomic_DNA"/>
</dbReference>
<protein>
    <recommendedName>
        <fullName evidence="4">Protein kinase domain-containing protein</fullName>
    </recommendedName>
</protein>
<feature type="non-terminal residue" evidence="2">
    <location>
        <position position="1"/>
    </location>
</feature>
<keyword evidence="3" id="KW-1185">Reference proteome</keyword>
<organism evidence="2 3">
    <name type="scientific">Gulo gulo</name>
    <name type="common">Wolverine</name>
    <name type="synonym">Gluton</name>
    <dbReference type="NCBI Taxonomy" id="48420"/>
    <lineage>
        <taxon>Eukaryota</taxon>
        <taxon>Metazoa</taxon>
        <taxon>Chordata</taxon>
        <taxon>Craniata</taxon>
        <taxon>Vertebrata</taxon>
        <taxon>Euteleostomi</taxon>
        <taxon>Mammalia</taxon>
        <taxon>Eutheria</taxon>
        <taxon>Laurasiatheria</taxon>
        <taxon>Carnivora</taxon>
        <taxon>Caniformia</taxon>
        <taxon>Musteloidea</taxon>
        <taxon>Mustelidae</taxon>
        <taxon>Guloninae</taxon>
        <taxon>Gulo</taxon>
    </lineage>
</organism>
<dbReference type="AlphaFoldDB" id="A0A9X9PWW7"/>
<gene>
    <name evidence="2" type="ORF">BN2614_LOCUS2</name>
</gene>
<evidence type="ECO:0000256" key="1">
    <source>
        <dbReference type="SAM" id="MobiDB-lite"/>
    </source>
</evidence>
<dbReference type="SUPFAM" id="SSF56112">
    <property type="entry name" value="Protein kinase-like (PK-like)"/>
    <property type="match status" value="1"/>
</dbReference>
<accession>A0A9X9PWW7</accession>
<feature type="region of interest" description="Disordered" evidence="1">
    <location>
        <begin position="121"/>
        <end position="153"/>
    </location>
</feature>